<dbReference type="InterPro" id="IPR001810">
    <property type="entry name" value="F-box_dom"/>
</dbReference>
<evidence type="ECO:0000313" key="2">
    <source>
        <dbReference type="EMBL" id="CAL4059711.1"/>
    </source>
</evidence>
<dbReference type="SMART" id="SM00256">
    <property type="entry name" value="FBOX"/>
    <property type="match status" value="1"/>
</dbReference>
<accession>A0AAV2PHT3</accession>
<dbReference type="AlphaFoldDB" id="A0AAV2PHT3"/>
<evidence type="ECO:0000259" key="1">
    <source>
        <dbReference type="PROSITE" id="PS50181"/>
    </source>
</evidence>
<keyword evidence="3" id="KW-1185">Reference proteome</keyword>
<sequence>MDFIFGNELFALNNNVMWNHLPAELICFIFKHLPVKDVLLSARKVCKNWNDVVYQTAFWLWRMQRAGIRINQELKASLIFSAEDPETVLRIIQAACLFKENPNTLPGQLGYGQVWTVRESGELNIFSASAILLFRTPKRVNLVLKKDPNDVKYLSILLKILALKDCEVELEDRYSWRNPNSKSDKMLEVLTAPSSICRLKNFQGSLSSDTISHIPNTVFRLDLSIKDPQVLQDLMRVKPPGLENLWLHMEAGSLDTSNLVQIQNVRGCGFYVSNLKDGDEAWLASVAQKIMPNEGFYGLFLVSCNFSVNVMQSAIQLLSDMGIKTWQVCLSSPNFTEENAKDLKHQLQHHLRSYYIQYKLAENLELYGW</sequence>
<comment type="caution">
    <text evidence="2">The sequence shown here is derived from an EMBL/GenBank/DDBJ whole genome shotgun (WGS) entry which is preliminary data.</text>
</comment>
<dbReference type="InterPro" id="IPR036047">
    <property type="entry name" value="F-box-like_dom_sf"/>
</dbReference>
<proteinExistence type="predicted"/>
<dbReference type="PROSITE" id="PS50181">
    <property type="entry name" value="FBOX"/>
    <property type="match status" value="1"/>
</dbReference>
<reference evidence="2 3" key="1">
    <citation type="submission" date="2024-05" db="EMBL/GenBank/DDBJ databases">
        <authorList>
            <person name="Wallberg A."/>
        </authorList>
    </citation>
    <scope>NUCLEOTIDE SEQUENCE [LARGE SCALE GENOMIC DNA]</scope>
</reference>
<dbReference type="SUPFAM" id="SSF81383">
    <property type="entry name" value="F-box domain"/>
    <property type="match status" value="1"/>
</dbReference>
<feature type="domain" description="F-box" evidence="1">
    <location>
        <begin position="15"/>
        <end position="62"/>
    </location>
</feature>
<dbReference type="Proteomes" id="UP001497623">
    <property type="component" value="Unassembled WGS sequence"/>
</dbReference>
<dbReference type="EMBL" id="CAXKWB010000176">
    <property type="protein sequence ID" value="CAL4059711.1"/>
    <property type="molecule type" value="Genomic_DNA"/>
</dbReference>
<protein>
    <recommendedName>
        <fullName evidence="1">F-box domain-containing protein</fullName>
    </recommendedName>
</protein>
<gene>
    <name evidence="2" type="ORF">MNOR_LOCUS756</name>
</gene>
<organism evidence="2 3">
    <name type="scientific">Meganyctiphanes norvegica</name>
    <name type="common">Northern krill</name>
    <name type="synonym">Thysanopoda norvegica</name>
    <dbReference type="NCBI Taxonomy" id="48144"/>
    <lineage>
        <taxon>Eukaryota</taxon>
        <taxon>Metazoa</taxon>
        <taxon>Ecdysozoa</taxon>
        <taxon>Arthropoda</taxon>
        <taxon>Crustacea</taxon>
        <taxon>Multicrustacea</taxon>
        <taxon>Malacostraca</taxon>
        <taxon>Eumalacostraca</taxon>
        <taxon>Eucarida</taxon>
        <taxon>Euphausiacea</taxon>
        <taxon>Euphausiidae</taxon>
        <taxon>Meganyctiphanes</taxon>
    </lineage>
</organism>
<name>A0AAV2PHT3_MEGNR</name>
<dbReference type="Pfam" id="PF00646">
    <property type="entry name" value="F-box"/>
    <property type="match status" value="1"/>
</dbReference>
<dbReference type="Gene3D" id="1.20.1280.50">
    <property type="match status" value="1"/>
</dbReference>
<evidence type="ECO:0000313" key="3">
    <source>
        <dbReference type="Proteomes" id="UP001497623"/>
    </source>
</evidence>